<feature type="compositionally biased region" description="Polar residues" evidence="1">
    <location>
        <begin position="23"/>
        <end position="34"/>
    </location>
</feature>
<accession>A0A9D3WFT5</accession>
<sequence>MLEFPLFSATLLSFAGTVKEHTQPANKAPTQTATEELKKTASLNTEKEEEGEKDDIATTKGKDPVLKRGNGNTRLTVQNGYMHRQYYCIHAFMHILLKDNQ</sequence>
<feature type="compositionally biased region" description="Basic and acidic residues" evidence="1">
    <location>
        <begin position="54"/>
        <end position="66"/>
    </location>
</feature>
<dbReference type="EMBL" id="JAIQCV010000002">
    <property type="protein sequence ID" value="KAH1122545.1"/>
    <property type="molecule type" value="Genomic_DNA"/>
</dbReference>
<dbReference type="AlphaFoldDB" id="A0A9D3WFT5"/>
<dbReference type="Proteomes" id="UP000828251">
    <property type="component" value="Unassembled WGS sequence"/>
</dbReference>
<feature type="region of interest" description="Disordered" evidence="1">
    <location>
        <begin position="20"/>
        <end position="71"/>
    </location>
</feature>
<organism evidence="2 3">
    <name type="scientific">Gossypium stocksii</name>
    <dbReference type="NCBI Taxonomy" id="47602"/>
    <lineage>
        <taxon>Eukaryota</taxon>
        <taxon>Viridiplantae</taxon>
        <taxon>Streptophyta</taxon>
        <taxon>Embryophyta</taxon>
        <taxon>Tracheophyta</taxon>
        <taxon>Spermatophyta</taxon>
        <taxon>Magnoliopsida</taxon>
        <taxon>eudicotyledons</taxon>
        <taxon>Gunneridae</taxon>
        <taxon>Pentapetalae</taxon>
        <taxon>rosids</taxon>
        <taxon>malvids</taxon>
        <taxon>Malvales</taxon>
        <taxon>Malvaceae</taxon>
        <taxon>Malvoideae</taxon>
        <taxon>Gossypium</taxon>
    </lineage>
</organism>
<evidence type="ECO:0000256" key="1">
    <source>
        <dbReference type="SAM" id="MobiDB-lite"/>
    </source>
</evidence>
<evidence type="ECO:0000313" key="2">
    <source>
        <dbReference type="EMBL" id="KAH1122545.1"/>
    </source>
</evidence>
<gene>
    <name evidence="2" type="ORF">J1N35_005705</name>
</gene>
<keyword evidence="3" id="KW-1185">Reference proteome</keyword>
<reference evidence="2 3" key="1">
    <citation type="journal article" date="2021" name="Plant Biotechnol. J.">
        <title>Multi-omics assisted identification of the key and species-specific regulatory components of drought-tolerant mechanisms in Gossypium stocksii.</title>
        <authorList>
            <person name="Yu D."/>
            <person name="Ke L."/>
            <person name="Zhang D."/>
            <person name="Wu Y."/>
            <person name="Sun Y."/>
            <person name="Mei J."/>
            <person name="Sun J."/>
            <person name="Sun Y."/>
        </authorList>
    </citation>
    <scope>NUCLEOTIDE SEQUENCE [LARGE SCALE GENOMIC DNA]</scope>
    <source>
        <strain evidence="3">cv. E1</strain>
        <tissue evidence="2">Leaf</tissue>
    </source>
</reference>
<evidence type="ECO:0000313" key="3">
    <source>
        <dbReference type="Proteomes" id="UP000828251"/>
    </source>
</evidence>
<name>A0A9D3WFT5_9ROSI</name>
<comment type="caution">
    <text evidence="2">The sequence shown here is derived from an EMBL/GenBank/DDBJ whole genome shotgun (WGS) entry which is preliminary data.</text>
</comment>
<protein>
    <submittedName>
        <fullName evidence="2">Uncharacterized protein</fullName>
    </submittedName>
</protein>
<proteinExistence type="predicted"/>